<keyword evidence="2" id="KW-1185">Reference proteome</keyword>
<organism evidence="1 2">
    <name type="scientific">Escherichia phage vB_EcoD_SU57</name>
    <dbReference type="NCBI Taxonomy" id="2743969"/>
    <lineage>
        <taxon>Viruses</taxon>
        <taxon>Duplodnaviria</taxon>
        <taxon>Heunggongvirae</taxon>
        <taxon>Uroviricota</taxon>
        <taxon>Caudoviricetes</taxon>
        <taxon>Drexlerviridae</taxon>
        <taxon>Braunvirinae</taxon>
        <taxon>Veterinaerplatzvirus</taxon>
        <taxon>Veterinaerplatzvirus SU57</taxon>
    </lineage>
</organism>
<dbReference type="Proteomes" id="UP000510878">
    <property type="component" value="Segment"/>
</dbReference>
<accession>A0A7D5FTY9</accession>
<evidence type="ECO:0000313" key="2">
    <source>
        <dbReference type="Proteomes" id="UP000510878"/>
    </source>
</evidence>
<sequence>MKVKVKCLNNFDNGTWKFTKGNEYYYDEYNRAVVSDNYVPVFCFIAHDGLIVAAIPGGLTFQAVRD</sequence>
<dbReference type="EMBL" id="MT511058">
    <property type="protein sequence ID" value="QLF85004.1"/>
    <property type="molecule type" value="Genomic_DNA"/>
</dbReference>
<evidence type="ECO:0000313" key="1">
    <source>
        <dbReference type="EMBL" id="QLF85004.1"/>
    </source>
</evidence>
<proteinExistence type="predicted"/>
<name>A0A7D5FTY9_9CAUD</name>
<gene>
    <name evidence="1" type="primary">SU57_00079</name>
</gene>
<protein>
    <submittedName>
        <fullName evidence="1">Uncharacterized protein</fullName>
    </submittedName>
</protein>
<reference evidence="1 2" key="1">
    <citation type="submission" date="2020-05" db="EMBL/GenBank/DDBJ databases">
        <title>Infection kinetics and phylogenetic analysis of vB_EcoD_SU57, a virulent T1-like Drexlerviridae coliphage.</title>
        <authorList>
            <person name="Koonjan S."/>
            <person name="Seijsing F."/>
            <person name="Cooper C.J."/>
            <person name="Nilsson A.S."/>
        </authorList>
    </citation>
    <scope>NUCLEOTIDE SEQUENCE [LARGE SCALE GENOMIC DNA]</scope>
</reference>